<dbReference type="EMBL" id="HE806316">
    <property type="protein sequence ID" value="CCH58844.1"/>
    <property type="molecule type" value="Genomic_DNA"/>
</dbReference>
<dbReference type="eggNOG" id="KOG4313">
    <property type="taxonomic scope" value="Eukaryota"/>
</dbReference>
<accession>I2GXJ2</accession>
<dbReference type="Proteomes" id="UP000002866">
    <property type="component" value="Chromosome 1"/>
</dbReference>
<proteinExistence type="predicted"/>
<dbReference type="FunFam" id="3.90.79.10:FF:000019">
    <property type="entry name" value="Thiamin pyrophosphokinase, putative"/>
    <property type="match status" value="1"/>
</dbReference>
<dbReference type="RefSeq" id="XP_004178363.1">
    <property type="nucleotide sequence ID" value="XM_004178315.1"/>
</dbReference>
<dbReference type="Gene3D" id="3.90.79.10">
    <property type="entry name" value="Nucleoside Triphosphate Pyrophosphohydrolase"/>
    <property type="match status" value="1"/>
</dbReference>
<name>I2GXJ2_HENB6</name>
<reference evidence="2 3" key="1">
    <citation type="journal article" date="2011" name="Proc. Natl. Acad. Sci. U.S.A.">
        <title>Evolutionary erosion of yeast sex chromosomes by mating-type switching accidents.</title>
        <authorList>
            <person name="Gordon J.L."/>
            <person name="Armisen D."/>
            <person name="Proux-Wera E."/>
            <person name="Oheigeartaigh S.S."/>
            <person name="Byrne K.P."/>
            <person name="Wolfe K.H."/>
        </authorList>
    </citation>
    <scope>NUCLEOTIDE SEQUENCE [LARGE SCALE GENOMIC DNA]</scope>
    <source>
        <strain evidence="3">ATCC 34711 / CBS 6284 / DSM 70876 / NBRC 10599 / NRRL Y-10934 / UCD 77-7</strain>
    </source>
</reference>
<dbReference type="PANTHER" id="PTHR13622">
    <property type="entry name" value="THIAMIN PYROPHOSPHOKINASE"/>
    <property type="match status" value="1"/>
</dbReference>
<dbReference type="InterPro" id="IPR031804">
    <property type="entry name" value="DUF4743"/>
</dbReference>
<keyword evidence="3" id="KW-1185">Reference proteome</keyword>
<dbReference type="GeneID" id="14493517"/>
<dbReference type="InterPro" id="IPR000086">
    <property type="entry name" value="NUDIX_hydrolase_dom"/>
</dbReference>
<dbReference type="PROSITE" id="PS51462">
    <property type="entry name" value="NUDIX"/>
    <property type="match status" value="1"/>
</dbReference>
<dbReference type="PANTHER" id="PTHR13622:SF8">
    <property type="entry name" value="THIAMIN PYROPHOSPHOKINASE 1"/>
    <property type="match status" value="1"/>
</dbReference>
<dbReference type="Pfam" id="PF15916">
    <property type="entry name" value="DUF4743"/>
    <property type="match status" value="1"/>
</dbReference>
<dbReference type="CDD" id="cd03676">
    <property type="entry name" value="NUDIX_Tnr3_like"/>
    <property type="match status" value="1"/>
</dbReference>
<dbReference type="InParanoid" id="I2GXJ2"/>
<dbReference type="SUPFAM" id="SSF55811">
    <property type="entry name" value="Nudix"/>
    <property type="match status" value="1"/>
</dbReference>
<dbReference type="OMA" id="NLAKECW"/>
<gene>
    <name evidence="2" type="primary">TBLA0A10660</name>
    <name evidence="2" type="ORF">TBLA_0A10660</name>
</gene>
<dbReference type="HOGENOM" id="CLU_048013_0_1_1"/>
<dbReference type="STRING" id="1071380.I2GXJ2"/>
<evidence type="ECO:0000313" key="2">
    <source>
        <dbReference type="EMBL" id="CCH58844.1"/>
    </source>
</evidence>
<feature type="domain" description="Nudix hydrolase" evidence="1">
    <location>
        <begin position="155"/>
        <end position="307"/>
    </location>
</feature>
<dbReference type="GO" id="GO:0044715">
    <property type="term" value="F:8-oxo-dGDP phosphatase activity"/>
    <property type="evidence" value="ECO:0007669"/>
    <property type="project" value="EnsemblFungi"/>
</dbReference>
<dbReference type="OrthoDB" id="10261522at2759"/>
<evidence type="ECO:0000259" key="1">
    <source>
        <dbReference type="PROSITE" id="PS51462"/>
    </source>
</evidence>
<protein>
    <recommendedName>
        <fullName evidence="1">Nudix hydrolase domain-containing protein</fullName>
    </recommendedName>
</protein>
<sequence>MVKVEIQNDKEVIVRESNEAFSFLDVINSVDNLPQDYLNCKSFKSNVFTLQSHTEVPIGYIPKFVINEFESNVDSIIIDNLFEISKENKTVRFVSETFDKRNKDLDVLAKYLYNNSTNLKEIKGWRNEKYTVWISKGNPYILVERSMAGLLGIITYGIHINGYIKDPATGQLKFWIPRRSSKKQTWPSMLDNVVAGGLSHPFSISETVLKEATEEANLSPDFVKQNIKAVGVTSYFHYPGELEKDTFDDESSFIVGEVEYLYDIEFPISIIPKPNDGEVEAFNLFTLQQVVESLKKLEFKPNCGLIMVEFLIRHGYINPDNEPNFLTIQNKIHRTLPFPVRN</sequence>
<dbReference type="InterPro" id="IPR015797">
    <property type="entry name" value="NUDIX_hydrolase-like_dom_sf"/>
</dbReference>
<dbReference type="AlphaFoldDB" id="I2GXJ2"/>
<evidence type="ECO:0000313" key="3">
    <source>
        <dbReference type="Proteomes" id="UP000002866"/>
    </source>
</evidence>
<dbReference type="KEGG" id="tbl:TBLA_0A10660"/>
<organism evidence="2 3">
    <name type="scientific">Henningerozyma blattae (strain ATCC 34711 / CBS 6284 / DSM 70876 / NBRC 10599 / NRRL Y-10934 / UCD 77-7)</name>
    <name type="common">Yeast</name>
    <name type="synonym">Tetrapisispora blattae</name>
    <dbReference type="NCBI Taxonomy" id="1071380"/>
    <lineage>
        <taxon>Eukaryota</taxon>
        <taxon>Fungi</taxon>
        <taxon>Dikarya</taxon>
        <taxon>Ascomycota</taxon>
        <taxon>Saccharomycotina</taxon>
        <taxon>Saccharomycetes</taxon>
        <taxon>Saccharomycetales</taxon>
        <taxon>Saccharomycetaceae</taxon>
        <taxon>Henningerozyma</taxon>
    </lineage>
</organism>
<dbReference type="FunCoup" id="I2GXJ2">
    <property type="interactions" value="75"/>
</dbReference>